<organism evidence="1 2">
    <name type="scientific">Sporormia fimetaria CBS 119925</name>
    <dbReference type="NCBI Taxonomy" id="1340428"/>
    <lineage>
        <taxon>Eukaryota</taxon>
        <taxon>Fungi</taxon>
        <taxon>Dikarya</taxon>
        <taxon>Ascomycota</taxon>
        <taxon>Pezizomycotina</taxon>
        <taxon>Dothideomycetes</taxon>
        <taxon>Pleosporomycetidae</taxon>
        <taxon>Pleosporales</taxon>
        <taxon>Sporormiaceae</taxon>
        <taxon>Sporormia</taxon>
    </lineage>
</organism>
<dbReference type="Proteomes" id="UP000799440">
    <property type="component" value="Unassembled WGS sequence"/>
</dbReference>
<dbReference type="AlphaFoldDB" id="A0A6A6UXV9"/>
<accession>A0A6A6UXV9</accession>
<name>A0A6A6UXV9_9PLEO</name>
<feature type="non-terminal residue" evidence="1">
    <location>
        <position position="155"/>
    </location>
</feature>
<evidence type="ECO:0000313" key="1">
    <source>
        <dbReference type="EMBL" id="KAF2742346.1"/>
    </source>
</evidence>
<reference evidence="1" key="1">
    <citation type="journal article" date="2020" name="Stud. Mycol.">
        <title>101 Dothideomycetes genomes: a test case for predicting lifestyles and emergence of pathogens.</title>
        <authorList>
            <person name="Haridas S."/>
            <person name="Albert R."/>
            <person name="Binder M."/>
            <person name="Bloem J."/>
            <person name="Labutti K."/>
            <person name="Salamov A."/>
            <person name="Andreopoulos B."/>
            <person name="Baker S."/>
            <person name="Barry K."/>
            <person name="Bills G."/>
            <person name="Bluhm B."/>
            <person name="Cannon C."/>
            <person name="Castanera R."/>
            <person name="Culley D."/>
            <person name="Daum C."/>
            <person name="Ezra D."/>
            <person name="Gonzalez J."/>
            <person name="Henrissat B."/>
            <person name="Kuo A."/>
            <person name="Liang C."/>
            <person name="Lipzen A."/>
            <person name="Lutzoni F."/>
            <person name="Magnuson J."/>
            <person name="Mondo S."/>
            <person name="Nolan M."/>
            <person name="Ohm R."/>
            <person name="Pangilinan J."/>
            <person name="Park H.-J."/>
            <person name="Ramirez L."/>
            <person name="Alfaro M."/>
            <person name="Sun H."/>
            <person name="Tritt A."/>
            <person name="Yoshinaga Y."/>
            <person name="Zwiers L.-H."/>
            <person name="Turgeon B."/>
            <person name="Goodwin S."/>
            <person name="Spatafora J."/>
            <person name="Crous P."/>
            <person name="Grigoriev I."/>
        </authorList>
    </citation>
    <scope>NUCLEOTIDE SEQUENCE</scope>
    <source>
        <strain evidence="1">CBS 119925</strain>
    </source>
</reference>
<gene>
    <name evidence="1" type="ORF">M011DRAFT_433257</name>
</gene>
<dbReference type="OrthoDB" id="3783451at2759"/>
<dbReference type="EMBL" id="MU006610">
    <property type="protein sequence ID" value="KAF2742346.1"/>
    <property type="molecule type" value="Genomic_DNA"/>
</dbReference>
<proteinExistence type="predicted"/>
<evidence type="ECO:0000313" key="2">
    <source>
        <dbReference type="Proteomes" id="UP000799440"/>
    </source>
</evidence>
<keyword evidence="2" id="KW-1185">Reference proteome</keyword>
<protein>
    <submittedName>
        <fullName evidence="1">Uncharacterized protein</fullName>
    </submittedName>
</protein>
<sequence>MNPREDAPPPVPRPNDSEIDMHEIFERFKWSVLDPPSEARILELDPEGKADWKNFFHEPIADEPATVQQATCIRTEFVPMHDAEYWPYPDGEGMPEPMVAENTDGRPVTIKQYMQAVREYLVPYKNELCKSMNIERVWGPDDDPWKGAWNEARFY</sequence>